<dbReference type="GO" id="GO:0008170">
    <property type="term" value="F:N-methyltransferase activity"/>
    <property type="evidence" value="ECO:0007669"/>
    <property type="project" value="InterPro"/>
</dbReference>
<dbReference type="AlphaFoldDB" id="T1CL38"/>
<dbReference type="Pfam" id="PF01555">
    <property type="entry name" value="N6_N4_Mtase"/>
    <property type="match status" value="1"/>
</dbReference>
<dbReference type="InterPro" id="IPR001091">
    <property type="entry name" value="RM_Methyltransferase"/>
</dbReference>
<accession>T1CL38</accession>
<dbReference type="InterPro" id="IPR002941">
    <property type="entry name" value="DNA_methylase_N4/N6"/>
</dbReference>
<feature type="non-terminal residue" evidence="4">
    <location>
        <position position="235"/>
    </location>
</feature>
<proteinExistence type="predicted"/>
<feature type="non-terminal residue" evidence="4">
    <location>
        <position position="1"/>
    </location>
</feature>
<organism evidence="4">
    <name type="scientific">mine drainage metagenome</name>
    <dbReference type="NCBI Taxonomy" id="410659"/>
    <lineage>
        <taxon>unclassified sequences</taxon>
        <taxon>metagenomes</taxon>
        <taxon>ecological metagenomes</taxon>
    </lineage>
</organism>
<dbReference type="EMBL" id="AUZY01003441">
    <property type="protein sequence ID" value="EQD69225.1"/>
    <property type="molecule type" value="Genomic_DNA"/>
</dbReference>
<reference evidence="4" key="1">
    <citation type="submission" date="2013-08" db="EMBL/GenBank/DDBJ databases">
        <authorList>
            <person name="Mendez C."/>
            <person name="Richter M."/>
            <person name="Ferrer M."/>
            <person name="Sanchez J."/>
        </authorList>
    </citation>
    <scope>NUCLEOTIDE SEQUENCE</scope>
</reference>
<keyword evidence="2 4" id="KW-0808">Transferase</keyword>
<keyword evidence="1 4" id="KW-0489">Methyltransferase</keyword>
<reference evidence="4" key="2">
    <citation type="journal article" date="2014" name="ISME J.">
        <title>Microbial stratification in low pH oxic and suboxic macroscopic growths along an acid mine drainage.</title>
        <authorList>
            <person name="Mendez-Garcia C."/>
            <person name="Mesa V."/>
            <person name="Sprenger R.R."/>
            <person name="Richter M."/>
            <person name="Diez M.S."/>
            <person name="Solano J."/>
            <person name="Bargiela R."/>
            <person name="Golyshina O.V."/>
            <person name="Manteca A."/>
            <person name="Ramos J.L."/>
            <person name="Gallego J.R."/>
            <person name="Llorente I."/>
            <person name="Martins Dos Santos V.A."/>
            <person name="Jensen O.N."/>
            <person name="Pelaez A.I."/>
            <person name="Sanchez J."/>
            <person name="Ferrer M."/>
        </authorList>
    </citation>
    <scope>NUCLEOTIDE SEQUENCE</scope>
</reference>
<feature type="domain" description="DNA methylase N-4/N-6" evidence="3">
    <location>
        <begin position="17"/>
        <end position="212"/>
    </location>
</feature>
<dbReference type="SUPFAM" id="SSF53335">
    <property type="entry name" value="S-adenosyl-L-methionine-dependent methyltransferases"/>
    <property type="match status" value="1"/>
</dbReference>
<dbReference type="Gene3D" id="3.40.50.150">
    <property type="entry name" value="Vaccinia Virus protein VP39"/>
    <property type="match status" value="1"/>
</dbReference>
<dbReference type="PRINTS" id="PR00508">
    <property type="entry name" value="S21N4MTFRASE"/>
</dbReference>
<sequence length="235" mass="26286">NISNDIFEPGLPSRSMYCERLLLALHDRLGLSLMDRLVWSNPSKAPGPMRWASQTRQQLNVGYEPVYWLASNPALVRSDNRRVLEPHSEKHARLIADGGERRDASYSDGAYRIHPGRFGNPTAGRITRNVITRGHRCADAIAYRRDAAALGMPVHGAGWPLSIPDFLIRFLTEPGDLVVDPFGGRVSTGMAAERLGRRWIVAEKVVEYLRGAAPRFAGCDGFAMDCCFDQWRRNP</sequence>
<evidence type="ECO:0000313" key="4">
    <source>
        <dbReference type="EMBL" id="EQD69225.1"/>
    </source>
</evidence>
<gene>
    <name evidence="4" type="ORF">B1B_05433</name>
</gene>
<evidence type="ECO:0000259" key="3">
    <source>
        <dbReference type="Pfam" id="PF01555"/>
    </source>
</evidence>
<dbReference type="InterPro" id="IPR029063">
    <property type="entry name" value="SAM-dependent_MTases_sf"/>
</dbReference>
<dbReference type="GO" id="GO:0032259">
    <property type="term" value="P:methylation"/>
    <property type="evidence" value="ECO:0007669"/>
    <property type="project" value="UniProtKB-KW"/>
</dbReference>
<evidence type="ECO:0000256" key="1">
    <source>
        <dbReference type="ARBA" id="ARBA00022603"/>
    </source>
</evidence>
<comment type="caution">
    <text evidence="4">The sequence shown here is derived from an EMBL/GenBank/DDBJ whole genome shotgun (WGS) entry which is preliminary data.</text>
</comment>
<name>T1CL38_9ZZZZ</name>
<protein>
    <submittedName>
        <fullName evidence="4">DNA methyltransferase</fullName>
    </submittedName>
</protein>
<evidence type="ECO:0000256" key="2">
    <source>
        <dbReference type="ARBA" id="ARBA00022679"/>
    </source>
</evidence>
<dbReference type="GO" id="GO:0003677">
    <property type="term" value="F:DNA binding"/>
    <property type="evidence" value="ECO:0007669"/>
    <property type="project" value="InterPro"/>
</dbReference>